<sequence length="297" mass="32550">MGERRDAALPMLTVRQAGRVRALVREALARQGRRVTVFPGHVEDADGAKFGLGGIARVLTARAIPEPRWGTLVDAHVVRMLSAMAGPDDFRAPTEDLVPRTYFGLYDRTALPGTGGWDYAREALPDVLEVFVLDCPDSVKTFCGDEVARHGERRLRQAALANARREVPGERRDFEGVHLLCSESMHFASSALVLPELVLKVTGEAPSANGVLVAVPFRHQVLYSVPRDERAGRSLEAMAKIAAAEYRTGTGPISPHVFWWREGQFTKLTEGAPGETPQLAVPAEFEAVLDSFVRDRS</sequence>
<proteinExistence type="predicted"/>
<dbReference type="Proteomes" id="UP001501116">
    <property type="component" value="Unassembled WGS sequence"/>
</dbReference>
<dbReference type="RefSeq" id="WP_344423477.1">
    <property type="nucleotide sequence ID" value="NZ_BAAANN010000020.1"/>
</dbReference>
<comment type="caution">
    <text evidence="1">The sequence shown here is derived from an EMBL/GenBank/DDBJ whole genome shotgun (WGS) entry which is preliminary data.</text>
</comment>
<keyword evidence="2" id="KW-1185">Reference proteome</keyword>
<dbReference type="EMBL" id="BAAANN010000020">
    <property type="protein sequence ID" value="GAA1970239.1"/>
    <property type="molecule type" value="Genomic_DNA"/>
</dbReference>
<organism evidence="1 2">
    <name type="scientific">Amycolatopsis minnesotensis</name>
    <dbReference type="NCBI Taxonomy" id="337894"/>
    <lineage>
        <taxon>Bacteria</taxon>
        <taxon>Bacillati</taxon>
        <taxon>Actinomycetota</taxon>
        <taxon>Actinomycetes</taxon>
        <taxon>Pseudonocardiales</taxon>
        <taxon>Pseudonocardiaceae</taxon>
        <taxon>Amycolatopsis</taxon>
    </lineage>
</organism>
<gene>
    <name evidence="1" type="ORF">GCM10009754_50020</name>
</gene>
<evidence type="ECO:0000313" key="1">
    <source>
        <dbReference type="EMBL" id="GAA1970239.1"/>
    </source>
</evidence>
<protein>
    <submittedName>
        <fullName evidence="1">Uncharacterized protein</fullName>
    </submittedName>
</protein>
<name>A0ABN2RJX0_9PSEU</name>
<accession>A0ABN2RJX0</accession>
<evidence type="ECO:0000313" key="2">
    <source>
        <dbReference type="Proteomes" id="UP001501116"/>
    </source>
</evidence>
<reference evidence="1 2" key="1">
    <citation type="journal article" date="2019" name="Int. J. Syst. Evol. Microbiol.">
        <title>The Global Catalogue of Microorganisms (GCM) 10K type strain sequencing project: providing services to taxonomists for standard genome sequencing and annotation.</title>
        <authorList>
            <consortium name="The Broad Institute Genomics Platform"/>
            <consortium name="The Broad Institute Genome Sequencing Center for Infectious Disease"/>
            <person name="Wu L."/>
            <person name="Ma J."/>
        </authorList>
    </citation>
    <scope>NUCLEOTIDE SEQUENCE [LARGE SCALE GENOMIC DNA]</scope>
    <source>
        <strain evidence="1 2">JCM 14545</strain>
    </source>
</reference>